<keyword evidence="1" id="KW-0472">Membrane</keyword>
<keyword evidence="1" id="KW-0812">Transmembrane</keyword>
<dbReference type="GO" id="GO:0005543">
    <property type="term" value="F:phospholipid binding"/>
    <property type="evidence" value="ECO:0007669"/>
    <property type="project" value="TreeGrafter"/>
</dbReference>
<name>A0A975MNL7_9GAMM</name>
<protein>
    <submittedName>
        <fullName evidence="3">Outer membrane lipid asymmetry maintenance protein MlaD</fullName>
    </submittedName>
</protein>
<dbReference type="RefSeq" id="WP_215582840.1">
    <property type="nucleotide sequence ID" value="NZ_CP073754.1"/>
</dbReference>
<feature type="transmembrane region" description="Helical" evidence="1">
    <location>
        <begin position="9"/>
        <end position="27"/>
    </location>
</feature>
<feature type="domain" description="Mce/MlaD" evidence="2">
    <location>
        <begin position="40"/>
        <end position="118"/>
    </location>
</feature>
<evidence type="ECO:0000313" key="4">
    <source>
        <dbReference type="Proteomes" id="UP000676649"/>
    </source>
</evidence>
<organism evidence="3 4">
    <name type="scientific">Methylomonas paludis</name>
    <dbReference type="NCBI Taxonomy" id="1173101"/>
    <lineage>
        <taxon>Bacteria</taxon>
        <taxon>Pseudomonadati</taxon>
        <taxon>Pseudomonadota</taxon>
        <taxon>Gammaproteobacteria</taxon>
        <taxon>Methylococcales</taxon>
        <taxon>Methylococcaceae</taxon>
        <taxon>Methylomonas</taxon>
    </lineage>
</organism>
<dbReference type="InterPro" id="IPR003399">
    <property type="entry name" value="Mce/MlaD"/>
</dbReference>
<dbReference type="EMBL" id="CP073754">
    <property type="protein sequence ID" value="QWF71168.1"/>
    <property type="molecule type" value="Genomic_DNA"/>
</dbReference>
<keyword evidence="4" id="KW-1185">Reference proteome</keyword>
<dbReference type="InterPro" id="IPR030970">
    <property type="entry name" value="ABC_MlaD"/>
</dbReference>
<dbReference type="NCBIfam" id="TIGR04430">
    <property type="entry name" value="OM_asym_MlaD"/>
    <property type="match status" value="1"/>
</dbReference>
<gene>
    <name evidence="3" type="primary">mlaD</name>
    <name evidence="3" type="ORF">KEF85_01340</name>
</gene>
<dbReference type="InterPro" id="IPR052336">
    <property type="entry name" value="MlaD_Phospholipid_Transporter"/>
</dbReference>
<proteinExistence type="predicted"/>
<evidence type="ECO:0000259" key="2">
    <source>
        <dbReference type="Pfam" id="PF02470"/>
    </source>
</evidence>
<evidence type="ECO:0000313" key="3">
    <source>
        <dbReference type="EMBL" id="QWF71168.1"/>
    </source>
</evidence>
<reference evidence="3" key="1">
    <citation type="submission" date="2021-04" db="EMBL/GenBank/DDBJ databases">
        <title>Draft genome sequence data of methanotrophic Methylovulum sp. strain S1L and Methylomonas sp. strain S2AM isolated from boreal lake water columns.</title>
        <authorList>
            <person name="Rissanen A.J."/>
            <person name="Mangayil R."/>
            <person name="Svenning M.M."/>
            <person name="Khanongnuch R."/>
        </authorList>
    </citation>
    <scope>NUCLEOTIDE SEQUENCE</scope>
    <source>
        <strain evidence="3">S2AM</strain>
    </source>
</reference>
<dbReference type="PANTHER" id="PTHR33371">
    <property type="entry name" value="INTERMEMBRANE PHOSPHOLIPID TRANSPORT SYSTEM BINDING PROTEIN MLAD-RELATED"/>
    <property type="match status" value="1"/>
</dbReference>
<dbReference type="AlphaFoldDB" id="A0A975MNL7"/>
<accession>A0A975MNL7</accession>
<evidence type="ECO:0000256" key="1">
    <source>
        <dbReference type="SAM" id="Phobius"/>
    </source>
</evidence>
<dbReference type="KEGG" id="mpad:KEF85_01340"/>
<dbReference type="Proteomes" id="UP000676649">
    <property type="component" value="Chromosome"/>
</dbReference>
<sequence>MQHSKTQDTLVGLFVASGIAALFYMALQVSNLGNYTGSASYTVTARFQNSGGLKVKSPVSVAGVRIGRVSAITLDKESHESLVEMHIDAKYDNLPDDSGASIYTAGLLGEQYISIDPGPGLSGAFLKNNSKIENVSSAIILEEMIGKFLLNKADEK</sequence>
<keyword evidence="1" id="KW-1133">Transmembrane helix</keyword>
<dbReference type="GO" id="GO:0005548">
    <property type="term" value="F:phospholipid transporter activity"/>
    <property type="evidence" value="ECO:0007669"/>
    <property type="project" value="TreeGrafter"/>
</dbReference>
<dbReference type="PANTHER" id="PTHR33371:SF4">
    <property type="entry name" value="INTERMEMBRANE PHOSPHOLIPID TRANSPORT SYSTEM BINDING PROTEIN MLAD"/>
    <property type="match status" value="1"/>
</dbReference>
<dbReference type="Pfam" id="PF02470">
    <property type="entry name" value="MlaD"/>
    <property type="match status" value="1"/>
</dbReference>